<reference evidence="2 3" key="1">
    <citation type="journal article" date="2019" name="Commun. Biol.">
        <title>The bagworm genome reveals a unique fibroin gene that provides high tensile strength.</title>
        <authorList>
            <person name="Kono N."/>
            <person name="Nakamura H."/>
            <person name="Ohtoshi R."/>
            <person name="Tomita M."/>
            <person name="Numata K."/>
            <person name="Arakawa K."/>
        </authorList>
    </citation>
    <scope>NUCLEOTIDE SEQUENCE [LARGE SCALE GENOMIC DNA]</scope>
</reference>
<dbReference type="Proteomes" id="UP000299102">
    <property type="component" value="Unassembled WGS sequence"/>
</dbReference>
<dbReference type="InterPro" id="IPR051942">
    <property type="entry name" value="DENN_domain_containing_2"/>
</dbReference>
<dbReference type="Gene3D" id="3.30.450.200">
    <property type="match status" value="1"/>
</dbReference>
<dbReference type="InterPro" id="IPR043153">
    <property type="entry name" value="DENN_C"/>
</dbReference>
<organism evidence="2 3">
    <name type="scientific">Eumeta variegata</name>
    <name type="common">Bagworm moth</name>
    <name type="synonym">Eumeta japonica</name>
    <dbReference type="NCBI Taxonomy" id="151549"/>
    <lineage>
        <taxon>Eukaryota</taxon>
        <taxon>Metazoa</taxon>
        <taxon>Ecdysozoa</taxon>
        <taxon>Arthropoda</taxon>
        <taxon>Hexapoda</taxon>
        <taxon>Insecta</taxon>
        <taxon>Pterygota</taxon>
        <taxon>Neoptera</taxon>
        <taxon>Endopterygota</taxon>
        <taxon>Lepidoptera</taxon>
        <taxon>Glossata</taxon>
        <taxon>Ditrysia</taxon>
        <taxon>Tineoidea</taxon>
        <taxon>Psychidae</taxon>
        <taxon>Oiketicinae</taxon>
        <taxon>Eumeta</taxon>
    </lineage>
</organism>
<dbReference type="PANTHER" id="PTHR15288:SF0">
    <property type="entry name" value="UDENN DOMAIN-CONTAINING PROTEIN"/>
    <property type="match status" value="1"/>
</dbReference>
<dbReference type="SMART" id="SM00799">
    <property type="entry name" value="DENN"/>
    <property type="match status" value="1"/>
</dbReference>
<dbReference type="SMART" id="SM00800">
    <property type="entry name" value="uDENN"/>
    <property type="match status" value="1"/>
</dbReference>
<proteinExistence type="predicted"/>
<dbReference type="InterPro" id="IPR037516">
    <property type="entry name" value="Tripartite_DENN"/>
</dbReference>
<dbReference type="Gene3D" id="3.40.50.11500">
    <property type="match status" value="1"/>
</dbReference>
<protein>
    <submittedName>
        <fullName evidence="2">Suppression of tumorigenicity 5 protein</fullName>
    </submittedName>
</protein>
<sequence>MVSRAKLNRLMNEIYETVSAACTMADAERPAPSKFPLDGGDGTGGEESVALTRSLTEKRKNYVRRVSSRVAYLEPSNRRRYRHQTSVVSYKSELLQENPYTTFRSWKSFRCSQGNLNRKSPEMDLGSKTNLTDSRGNLMGNDFRDNLDDLSLDDKAGCLNLDLPFEPRQKSLFDICLLVGFNHMTGEAYVKSVFPTQVQVPPHIENLVFPETLNIDEERKAEYDLEASRTQCYSLVLTNERGERSYGYCRRVLPEGAAACLPLCYCIIGRYRAAGFYYKVLQEIESHHGSAEIENHKILQQLFDADFPSPGTELQLECPRKKDLTKNSIFRNSVNLGDILKSKTLPDNRKSSSPEKTASMIPDFYDVENNNTKKLVLVESGRKLKRPLEPRIDEDNLSVLLDSLGAGLLIKVFGSLLLERKVVLVSDNLCQLSSCIEALQSILYPFVWQQPLISIIPSELRKDILEAPLPILAGMLKRYGAVSDWESHLDGLLFEEGMLIDISNSSTKVVFYQGDESTILPTVAYKTLKTSLQLESSRNNQKSQGDGQTRNVLIAEAFLRFFVDILSDFWQYFSTGKLKNGDLGKNDVIFNKESFIKSAQSKQVQYFLEWFTETAMFSHFVQNMAVTHPVRQQVSPLSIDYSTLDGVVDAPLPDFYHLFDERQKTRKECKKSEKSNDKNYKSVVNKKVRLLKSKLMDLVN</sequence>
<dbReference type="PANTHER" id="PTHR15288">
    <property type="entry name" value="DENN DOMAIN-CONTAINING PROTEIN 2"/>
    <property type="match status" value="1"/>
</dbReference>
<evidence type="ECO:0000313" key="3">
    <source>
        <dbReference type="Proteomes" id="UP000299102"/>
    </source>
</evidence>
<dbReference type="InterPro" id="IPR005112">
    <property type="entry name" value="dDENN_dom"/>
</dbReference>
<dbReference type="AlphaFoldDB" id="A0A4C1U281"/>
<gene>
    <name evidence="2" type="primary">St5</name>
    <name evidence="2" type="ORF">EVAR_82130_1</name>
</gene>
<dbReference type="Pfam" id="PF03456">
    <property type="entry name" value="uDENN"/>
    <property type="match status" value="1"/>
</dbReference>
<dbReference type="Pfam" id="PF02141">
    <property type="entry name" value="DENN"/>
    <property type="match status" value="1"/>
</dbReference>
<dbReference type="PROSITE" id="PS50211">
    <property type="entry name" value="DENN"/>
    <property type="match status" value="1"/>
</dbReference>
<dbReference type="EMBL" id="BGZK01000116">
    <property type="protein sequence ID" value="GBP20257.1"/>
    <property type="molecule type" value="Genomic_DNA"/>
</dbReference>
<evidence type="ECO:0000313" key="2">
    <source>
        <dbReference type="EMBL" id="GBP20257.1"/>
    </source>
</evidence>
<dbReference type="InterPro" id="IPR001194">
    <property type="entry name" value="cDENN_dom"/>
</dbReference>
<dbReference type="OrthoDB" id="10266080at2759"/>
<comment type="caution">
    <text evidence="2">The sequence shown here is derived from an EMBL/GenBank/DDBJ whole genome shotgun (WGS) entry which is preliminary data.</text>
</comment>
<feature type="domain" description="UDENN" evidence="1">
    <location>
        <begin position="174"/>
        <end position="633"/>
    </location>
</feature>
<keyword evidence="3" id="KW-1185">Reference proteome</keyword>
<accession>A0A4C1U281</accession>
<dbReference type="InterPro" id="IPR005113">
    <property type="entry name" value="uDENN_dom"/>
</dbReference>
<evidence type="ECO:0000259" key="1">
    <source>
        <dbReference type="PROSITE" id="PS50211"/>
    </source>
</evidence>
<name>A0A4C1U281_EUMVA</name>
<dbReference type="STRING" id="151549.A0A4C1U281"/>
<dbReference type="Pfam" id="PF03455">
    <property type="entry name" value="dDENN"/>
    <property type="match status" value="1"/>
</dbReference>
<dbReference type="SMART" id="SM00801">
    <property type="entry name" value="dDENN"/>
    <property type="match status" value="1"/>
</dbReference>